<name>A0A4Y7SIT2_COPMI</name>
<reference evidence="1 2" key="1">
    <citation type="journal article" date="2019" name="Nat. Ecol. Evol.">
        <title>Megaphylogeny resolves global patterns of mushroom evolution.</title>
        <authorList>
            <person name="Varga T."/>
            <person name="Krizsan K."/>
            <person name="Foldi C."/>
            <person name="Dima B."/>
            <person name="Sanchez-Garcia M."/>
            <person name="Sanchez-Ramirez S."/>
            <person name="Szollosi G.J."/>
            <person name="Szarkandi J.G."/>
            <person name="Papp V."/>
            <person name="Albert L."/>
            <person name="Andreopoulos W."/>
            <person name="Angelini C."/>
            <person name="Antonin V."/>
            <person name="Barry K.W."/>
            <person name="Bougher N.L."/>
            <person name="Buchanan P."/>
            <person name="Buyck B."/>
            <person name="Bense V."/>
            <person name="Catcheside P."/>
            <person name="Chovatia M."/>
            <person name="Cooper J."/>
            <person name="Damon W."/>
            <person name="Desjardin D."/>
            <person name="Finy P."/>
            <person name="Geml J."/>
            <person name="Haridas S."/>
            <person name="Hughes K."/>
            <person name="Justo A."/>
            <person name="Karasinski D."/>
            <person name="Kautmanova I."/>
            <person name="Kiss B."/>
            <person name="Kocsube S."/>
            <person name="Kotiranta H."/>
            <person name="LaButti K.M."/>
            <person name="Lechner B.E."/>
            <person name="Liimatainen K."/>
            <person name="Lipzen A."/>
            <person name="Lukacs Z."/>
            <person name="Mihaltcheva S."/>
            <person name="Morgado L.N."/>
            <person name="Niskanen T."/>
            <person name="Noordeloos M.E."/>
            <person name="Ohm R.A."/>
            <person name="Ortiz-Santana B."/>
            <person name="Ovrebo C."/>
            <person name="Racz N."/>
            <person name="Riley R."/>
            <person name="Savchenko A."/>
            <person name="Shiryaev A."/>
            <person name="Soop K."/>
            <person name="Spirin V."/>
            <person name="Szebenyi C."/>
            <person name="Tomsovsky M."/>
            <person name="Tulloss R.E."/>
            <person name="Uehling J."/>
            <person name="Grigoriev I.V."/>
            <person name="Vagvolgyi C."/>
            <person name="Papp T."/>
            <person name="Martin F.M."/>
            <person name="Miettinen O."/>
            <person name="Hibbett D.S."/>
            <person name="Nagy L.G."/>
        </authorList>
    </citation>
    <scope>NUCLEOTIDE SEQUENCE [LARGE SCALE GENOMIC DNA]</scope>
    <source>
        <strain evidence="1 2">FP101781</strain>
    </source>
</reference>
<gene>
    <name evidence="1" type="ORF">FA13DRAFT_164640</name>
</gene>
<organism evidence="1 2">
    <name type="scientific">Coprinellus micaceus</name>
    <name type="common">Glistening ink-cap mushroom</name>
    <name type="synonym">Coprinus micaceus</name>
    <dbReference type="NCBI Taxonomy" id="71717"/>
    <lineage>
        <taxon>Eukaryota</taxon>
        <taxon>Fungi</taxon>
        <taxon>Dikarya</taxon>
        <taxon>Basidiomycota</taxon>
        <taxon>Agaricomycotina</taxon>
        <taxon>Agaricomycetes</taxon>
        <taxon>Agaricomycetidae</taxon>
        <taxon>Agaricales</taxon>
        <taxon>Agaricineae</taxon>
        <taxon>Psathyrellaceae</taxon>
        <taxon>Coprinellus</taxon>
    </lineage>
</organism>
<proteinExistence type="predicted"/>
<protein>
    <submittedName>
        <fullName evidence="1">Uncharacterized protein</fullName>
    </submittedName>
</protein>
<evidence type="ECO:0000313" key="2">
    <source>
        <dbReference type="Proteomes" id="UP000298030"/>
    </source>
</evidence>
<comment type="caution">
    <text evidence="1">The sequence shown here is derived from an EMBL/GenBank/DDBJ whole genome shotgun (WGS) entry which is preliminary data.</text>
</comment>
<dbReference type="AlphaFoldDB" id="A0A4Y7SIT2"/>
<evidence type="ECO:0000313" key="1">
    <source>
        <dbReference type="EMBL" id="TEB21129.1"/>
    </source>
</evidence>
<dbReference type="EMBL" id="QPFP01000120">
    <property type="protein sequence ID" value="TEB21129.1"/>
    <property type="molecule type" value="Genomic_DNA"/>
</dbReference>
<dbReference type="Proteomes" id="UP000298030">
    <property type="component" value="Unassembled WGS sequence"/>
</dbReference>
<sequence>MSIKLPSRVYKYHSPPATPQTSARRYLHPTIMFDHPTKSVLNFNGNQFSQIFQNHAPPTPHDGEFGLADFWDFEPSLNYAGPNPRVMTHVKRDSRLNGYSDDAATIRVPRLTFDPISCLPEVSVEEPRLPIGKAQLEAWKLFFRPG</sequence>
<keyword evidence="2" id="KW-1185">Reference proteome</keyword>
<accession>A0A4Y7SIT2</accession>